<dbReference type="EMBL" id="HBUF01149529">
    <property type="protein sequence ID" value="CAG6647912.1"/>
    <property type="molecule type" value="Transcribed_RNA"/>
</dbReference>
<protein>
    <submittedName>
        <fullName evidence="1">Uncharacterized protein</fullName>
    </submittedName>
</protein>
<reference evidence="1" key="1">
    <citation type="submission" date="2021-05" db="EMBL/GenBank/DDBJ databases">
        <authorList>
            <person name="Alioto T."/>
            <person name="Alioto T."/>
            <person name="Gomez Garrido J."/>
        </authorList>
    </citation>
    <scope>NUCLEOTIDE SEQUENCE</scope>
</reference>
<accession>A0A8D8W5L6</accession>
<name>A0A8D8W5L6_9HEMI</name>
<dbReference type="EMBL" id="HBUF01149532">
    <property type="protein sequence ID" value="CAG6647921.1"/>
    <property type="molecule type" value="Transcribed_RNA"/>
</dbReference>
<dbReference type="EMBL" id="HBUF01149530">
    <property type="protein sequence ID" value="CAG6647915.1"/>
    <property type="molecule type" value="Transcribed_RNA"/>
</dbReference>
<evidence type="ECO:0000313" key="1">
    <source>
        <dbReference type="EMBL" id="CAG6647912.1"/>
    </source>
</evidence>
<sequence>MKYIRMLYSTMLKSSGLLIQKQGEIRVEGKGECQPLLDLMQATVLAVTSTILTLNGPPFETWWVEDGLMVSRDVTYSALMRILCWGLVTKILPELTFPLYLRLRVVTC</sequence>
<organism evidence="1">
    <name type="scientific">Cacopsylla melanoneura</name>
    <dbReference type="NCBI Taxonomy" id="428564"/>
    <lineage>
        <taxon>Eukaryota</taxon>
        <taxon>Metazoa</taxon>
        <taxon>Ecdysozoa</taxon>
        <taxon>Arthropoda</taxon>
        <taxon>Hexapoda</taxon>
        <taxon>Insecta</taxon>
        <taxon>Pterygota</taxon>
        <taxon>Neoptera</taxon>
        <taxon>Paraneoptera</taxon>
        <taxon>Hemiptera</taxon>
        <taxon>Sternorrhyncha</taxon>
        <taxon>Psylloidea</taxon>
        <taxon>Psyllidae</taxon>
        <taxon>Psyllinae</taxon>
        <taxon>Cacopsylla</taxon>
    </lineage>
</organism>
<dbReference type="EMBL" id="HBUF01149533">
    <property type="protein sequence ID" value="CAG6647924.1"/>
    <property type="molecule type" value="Transcribed_RNA"/>
</dbReference>
<dbReference type="EMBL" id="HBUF01149531">
    <property type="protein sequence ID" value="CAG6647918.1"/>
    <property type="molecule type" value="Transcribed_RNA"/>
</dbReference>
<dbReference type="AlphaFoldDB" id="A0A8D8W5L6"/>
<proteinExistence type="predicted"/>